<comment type="function">
    <text evidence="8">Catalyzes a trans-dehydration via an enolate intermediate.</text>
</comment>
<gene>
    <name evidence="8 9" type="primary">aroQ</name>
    <name evidence="9" type="ORF">QBE51_02520</name>
</gene>
<keyword evidence="10" id="KW-1185">Reference proteome</keyword>
<feature type="binding site" evidence="8">
    <location>
        <position position="112"/>
    </location>
    <ligand>
        <name>substrate</name>
    </ligand>
</feature>
<dbReference type="Gene3D" id="3.40.50.9100">
    <property type="entry name" value="Dehydroquinase, class II"/>
    <property type="match status" value="1"/>
</dbReference>
<accession>A0ABZ2Y8Y0</accession>
<dbReference type="InterPro" id="IPR001874">
    <property type="entry name" value="DHquinase_II"/>
</dbReference>
<dbReference type="NCBIfam" id="TIGR01088">
    <property type="entry name" value="aroQ"/>
    <property type="match status" value="1"/>
</dbReference>
<evidence type="ECO:0000256" key="5">
    <source>
        <dbReference type="ARBA" id="ARBA00012060"/>
    </source>
</evidence>
<feature type="binding site" evidence="8">
    <location>
        <position position="88"/>
    </location>
    <ligand>
        <name>substrate</name>
    </ligand>
</feature>
<comment type="similarity">
    <text evidence="3 8">Belongs to the type-II 3-dehydroquinase family.</text>
</comment>
<dbReference type="GO" id="GO:0003855">
    <property type="term" value="F:3-dehydroquinate dehydratase activity"/>
    <property type="evidence" value="ECO:0007669"/>
    <property type="project" value="UniProtKB-EC"/>
</dbReference>
<evidence type="ECO:0000256" key="6">
    <source>
        <dbReference type="ARBA" id="ARBA00023141"/>
    </source>
</evidence>
<protein>
    <recommendedName>
        <fullName evidence="5 8">3-dehydroquinate dehydratase</fullName>
        <shortName evidence="8">3-dehydroquinase</shortName>
        <ecNumber evidence="5 8">4.2.1.10</ecNumber>
    </recommendedName>
    <alternativeName>
        <fullName evidence="8">Type II DHQase</fullName>
    </alternativeName>
</protein>
<dbReference type="PROSITE" id="PS01029">
    <property type="entry name" value="DEHYDROQUINASE_II"/>
    <property type="match status" value="1"/>
</dbReference>
<keyword evidence="6 8" id="KW-0057">Aromatic amino acid biosynthesis</keyword>
<comment type="catalytic activity">
    <reaction evidence="1 8">
        <text>3-dehydroquinate = 3-dehydroshikimate + H2O</text>
        <dbReference type="Rhea" id="RHEA:21096"/>
        <dbReference type="ChEBI" id="CHEBI:15377"/>
        <dbReference type="ChEBI" id="CHEBI:16630"/>
        <dbReference type="ChEBI" id="CHEBI:32364"/>
        <dbReference type="EC" id="4.2.1.10"/>
    </reaction>
</comment>
<comment type="pathway">
    <text evidence="2 8">Metabolic intermediate biosynthesis; chorismate biosynthesis; chorismate from D-erythrose 4-phosphate and phosphoenolpyruvate: step 3/7.</text>
</comment>
<dbReference type="Proteomes" id="UP001486565">
    <property type="component" value="Chromosome"/>
</dbReference>
<comment type="subunit">
    <text evidence="4 8">Homododecamer.</text>
</comment>
<feature type="binding site" evidence="8">
    <location>
        <position position="81"/>
    </location>
    <ligand>
        <name>substrate</name>
    </ligand>
</feature>
<evidence type="ECO:0000256" key="7">
    <source>
        <dbReference type="ARBA" id="ARBA00023239"/>
    </source>
</evidence>
<feature type="binding site" evidence="8">
    <location>
        <begin position="102"/>
        <end position="103"/>
    </location>
    <ligand>
        <name>substrate</name>
    </ligand>
</feature>
<dbReference type="HAMAP" id="MF_00169">
    <property type="entry name" value="AroQ"/>
    <property type="match status" value="1"/>
</dbReference>
<dbReference type="InterPro" id="IPR036441">
    <property type="entry name" value="DHquinase_II_sf"/>
</dbReference>
<proteinExistence type="inferred from homology"/>
<name>A0ABZ2Y8Y0_9FIRM</name>
<evidence type="ECO:0000256" key="4">
    <source>
        <dbReference type="ARBA" id="ARBA00011193"/>
    </source>
</evidence>
<reference evidence="9 10" key="1">
    <citation type="submission" date="2023-03" db="EMBL/GenBank/DDBJ databases">
        <title>Novel Species.</title>
        <authorList>
            <person name="Ma S."/>
        </authorList>
    </citation>
    <scope>NUCLEOTIDE SEQUENCE [LARGE SCALE GENOMIC DNA]</scope>
    <source>
        <strain evidence="9 10">LIND6LT2</strain>
    </source>
</reference>
<evidence type="ECO:0000256" key="3">
    <source>
        <dbReference type="ARBA" id="ARBA00011037"/>
    </source>
</evidence>
<dbReference type="PANTHER" id="PTHR21272:SF3">
    <property type="entry name" value="CATABOLIC 3-DEHYDROQUINASE"/>
    <property type="match status" value="1"/>
</dbReference>
<feature type="site" description="Transition state stabilizer" evidence="8">
    <location>
        <position position="18"/>
    </location>
</feature>
<dbReference type="InterPro" id="IPR018509">
    <property type="entry name" value="DHquinase_II_CS"/>
</dbReference>
<evidence type="ECO:0000313" key="9">
    <source>
        <dbReference type="EMBL" id="WZL70427.1"/>
    </source>
</evidence>
<organism evidence="9 10">
    <name type="scientific">Defluviitalea saccharophila</name>
    <dbReference type="NCBI Taxonomy" id="879970"/>
    <lineage>
        <taxon>Bacteria</taxon>
        <taxon>Bacillati</taxon>
        <taxon>Bacillota</taxon>
        <taxon>Clostridia</taxon>
        <taxon>Lachnospirales</taxon>
        <taxon>Defluviitaleaceae</taxon>
        <taxon>Defluviitalea</taxon>
    </lineage>
</organism>
<dbReference type="SUPFAM" id="SSF52304">
    <property type="entry name" value="Type II 3-dehydroquinate dehydratase"/>
    <property type="match status" value="1"/>
</dbReference>
<dbReference type="EMBL" id="CP121687">
    <property type="protein sequence ID" value="WZL70427.1"/>
    <property type="molecule type" value="Genomic_DNA"/>
</dbReference>
<feature type="active site" description="Proton acceptor" evidence="8">
    <location>
        <position position="23"/>
    </location>
</feature>
<dbReference type="PIRSF" id="PIRSF001399">
    <property type="entry name" value="DHquinase_II"/>
    <property type="match status" value="1"/>
</dbReference>
<keyword evidence="8" id="KW-0028">Amino-acid biosynthesis</keyword>
<evidence type="ECO:0000256" key="2">
    <source>
        <dbReference type="ARBA" id="ARBA00004902"/>
    </source>
</evidence>
<sequence>MKKILVIHGPNLNFLGIREKGVYGEMSFNDLNEYLLKTGEEMGLSLEIFQSNSEGALIDRLQQAYFDGVDGIIINPGAYTHYSYALRDAISSTNIPTVEVHLSNIHKREEFRHSSVTAPVCIGQIAGFGAYSYILGMHALNMKLNEK</sequence>
<dbReference type="NCBIfam" id="NF003806">
    <property type="entry name" value="PRK05395.1-3"/>
    <property type="match status" value="1"/>
</dbReference>
<feature type="active site" description="Proton donor" evidence="8">
    <location>
        <position position="101"/>
    </location>
</feature>
<evidence type="ECO:0000256" key="8">
    <source>
        <dbReference type="HAMAP-Rule" id="MF_00169"/>
    </source>
</evidence>
<dbReference type="EC" id="4.2.1.10" evidence="5 8"/>
<dbReference type="RefSeq" id="WP_341877390.1">
    <property type="nucleotide sequence ID" value="NZ_CP121687.1"/>
</dbReference>
<dbReference type="NCBIfam" id="NF003805">
    <property type="entry name" value="PRK05395.1-2"/>
    <property type="match status" value="1"/>
</dbReference>
<dbReference type="NCBIfam" id="NF003807">
    <property type="entry name" value="PRK05395.1-4"/>
    <property type="match status" value="1"/>
</dbReference>
<dbReference type="PANTHER" id="PTHR21272">
    <property type="entry name" value="CATABOLIC 3-DEHYDROQUINASE"/>
    <property type="match status" value="1"/>
</dbReference>
<keyword evidence="7 8" id="KW-0456">Lyase</keyword>
<evidence type="ECO:0000313" key="10">
    <source>
        <dbReference type="Proteomes" id="UP001486565"/>
    </source>
</evidence>
<evidence type="ECO:0000256" key="1">
    <source>
        <dbReference type="ARBA" id="ARBA00001864"/>
    </source>
</evidence>
<feature type="binding site" evidence="8">
    <location>
        <position position="75"/>
    </location>
    <ligand>
        <name>substrate</name>
    </ligand>
</feature>
<dbReference type="CDD" id="cd00466">
    <property type="entry name" value="DHQase_II"/>
    <property type="match status" value="1"/>
</dbReference>
<dbReference type="Pfam" id="PF01220">
    <property type="entry name" value="DHquinase_II"/>
    <property type="match status" value="1"/>
</dbReference>